<reference evidence="5 6" key="1">
    <citation type="submission" date="2018-08" db="EMBL/GenBank/DDBJ databases">
        <title>Streptomyces NEAU-D10 sp. nov., a novel Actinomycete isolated from soil.</title>
        <authorList>
            <person name="Jin L."/>
        </authorList>
    </citation>
    <scope>NUCLEOTIDE SEQUENCE [LARGE SCALE GENOMIC DNA]</scope>
    <source>
        <strain evidence="5 6">NEAU-D10</strain>
    </source>
</reference>
<sequence length="398" mass="43207">MASQLIAERLGQEEFLARSLHREFRYVPGAVTDPGALVSFDTLNDLLSTHRLEVPRLRLSAGGEMLPQHRYAVPVTTRRHTVWQRTHPAELHQCLAEGASLVIDAIDELHEPVADLAQHLESWLRTHVQVNAYASWSAREGFGTHWDDHDVIVVQVEGSKHWRLYAPTRIAPMHRDTAQPEPPPEQPVADLVLEPGDVLYLPRGWWHAVAADQGVRSLHLTCGLAPHTGADLIGWLSEMLRATEQVRADLPLHAGPDAQAAYMRSLREHLVAALGEPGLLERFAVARDAEDVGRLRPALPHLDGVPADPDLCVRLTTGRARLMSAVGGEGAVVVRFAAAGQEVDFDPAVEPLLRCLLGGGWVSLAELAAAAELAVADAAAVAGELVAVQAATVRGSVW</sequence>
<name>A0A371Q4B1_STRIH</name>
<evidence type="ECO:0000256" key="3">
    <source>
        <dbReference type="ARBA" id="ARBA00023004"/>
    </source>
</evidence>
<dbReference type="AlphaFoldDB" id="A0A371Q4B1"/>
<dbReference type="Gene3D" id="2.60.120.650">
    <property type="entry name" value="Cupin"/>
    <property type="match status" value="1"/>
</dbReference>
<evidence type="ECO:0000259" key="4">
    <source>
        <dbReference type="PROSITE" id="PS51184"/>
    </source>
</evidence>
<dbReference type="InterPro" id="IPR003347">
    <property type="entry name" value="JmjC_dom"/>
</dbReference>
<keyword evidence="2" id="KW-0479">Metal-binding</keyword>
<evidence type="ECO:0000256" key="1">
    <source>
        <dbReference type="ARBA" id="ARBA00001954"/>
    </source>
</evidence>
<evidence type="ECO:0000313" key="6">
    <source>
        <dbReference type="Proteomes" id="UP000262477"/>
    </source>
</evidence>
<dbReference type="PANTHER" id="PTHR13096:SF8">
    <property type="entry name" value="RIBOSOMAL OXYGENASE 1"/>
    <property type="match status" value="1"/>
</dbReference>
<dbReference type="SMART" id="SM00558">
    <property type="entry name" value="JmjC"/>
    <property type="match status" value="1"/>
</dbReference>
<dbReference type="Proteomes" id="UP000262477">
    <property type="component" value="Unassembled WGS sequence"/>
</dbReference>
<dbReference type="RefSeq" id="WP_128507532.1">
    <property type="nucleotide sequence ID" value="NZ_QUAC01000117.1"/>
</dbReference>
<dbReference type="InterPro" id="IPR039994">
    <property type="entry name" value="NO66-like"/>
</dbReference>
<comment type="caution">
    <text evidence="5">The sequence shown here is derived from an EMBL/GenBank/DDBJ whole genome shotgun (WGS) entry which is preliminary data.</text>
</comment>
<proteinExistence type="predicted"/>
<evidence type="ECO:0000256" key="2">
    <source>
        <dbReference type="ARBA" id="ARBA00022723"/>
    </source>
</evidence>
<dbReference type="PROSITE" id="PS51184">
    <property type="entry name" value="JMJC"/>
    <property type="match status" value="1"/>
</dbReference>
<dbReference type="OrthoDB" id="9764016at2"/>
<keyword evidence="3" id="KW-0408">Iron</keyword>
<dbReference type="PANTHER" id="PTHR13096">
    <property type="entry name" value="MINA53 MYC INDUCED NUCLEAR ANTIGEN"/>
    <property type="match status" value="1"/>
</dbReference>
<dbReference type="GO" id="GO:0046872">
    <property type="term" value="F:metal ion binding"/>
    <property type="evidence" value="ECO:0007669"/>
    <property type="project" value="UniProtKB-KW"/>
</dbReference>
<organism evidence="5 6">
    <name type="scientific">Streptomyces inhibens</name>
    <dbReference type="NCBI Taxonomy" id="2293571"/>
    <lineage>
        <taxon>Bacteria</taxon>
        <taxon>Bacillati</taxon>
        <taxon>Actinomycetota</taxon>
        <taxon>Actinomycetes</taxon>
        <taxon>Kitasatosporales</taxon>
        <taxon>Streptomycetaceae</taxon>
        <taxon>Streptomyces</taxon>
    </lineage>
</organism>
<gene>
    <name evidence="5" type="ORF">DY245_15020</name>
</gene>
<accession>A0A371Q4B1</accession>
<dbReference type="EMBL" id="QUAC01000117">
    <property type="protein sequence ID" value="REK89560.1"/>
    <property type="molecule type" value="Genomic_DNA"/>
</dbReference>
<keyword evidence="6" id="KW-1185">Reference proteome</keyword>
<dbReference type="Pfam" id="PF08007">
    <property type="entry name" value="JmjC_2"/>
    <property type="match status" value="1"/>
</dbReference>
<evidence type="ECO:0000313" key="5">
    <source>
        <dbReference type="EMBL" id="REK89560.1"/>
    </source>
</evidence>
<protein>
    <submittedName>
        <fullName evidence="5">Cupin</fullName>
    </submittedName>
</protein>
<feature type="domain" description="JmjC" evidence="4">
    <location>
        <begin position="105"/>
        <end position="241"/>
    </location>
</feature>
<dbReference type="SUPFAM" id="SSF51197">
    <property type="entry name" value="Clavaminate synthase-like"/>
    <property type="match status" value="1"/>
</dbReference>
<comment type="cofactor">
    <cofactor evidence="1">
        <name>Fe(2+)</name>
        <dbReference type="ChEBI" id="CHEBI:29033"/>
    </cofactor>
</comment>